<name>A0A812PMJ2_9DINO</name>
<proteinExistence type="inferred from homology"/>
<evidence type="ECO:0000256" key="2">
    <source>
        <dbReference type="ARBA" id="ARBA00022448"/>
    </source>
</evidence>
<keyword evidence="5 7" id="KW-0472">Membrane</keyword>
<dbReference type="SUPFAM" id="SSF103473">
    <property type="entry name" value="MFS general substrate transporter"/>
    <property type="match status" value="1"/>
</dbReference>
<dbReference type="PANTHER" id="PTHR23505">
    <property type="entry name" value="SPINSTER"/>
    <property type="match status" value="1"/>
</dbReference>
<dbReference type="OrthoDB" id="3639251at2759"/>
<protein>
    <recommendedName>
        <fullName evidence="8">Major facilitator superfamily (MFS) profile domain-containing protein</fullName>
    </recommendedName>
</protein>
<keyword evidence="10" id="KW-1185">Reference proteome</keyword>
<dbReference type="AlphaFoldDB" id="A0A812PMJ2"/>
<dbReference type="PROSITE" id="PS50850">
    <property type="entry name" value="MFS"/>
    <property type="match status" value="1"/>
</dbReference>
<dbReference type="InterPro" id="IPR036259">
    <property type="entry name" value="MFS_trans_sf"/>
</dbReference>
<feature type="domain" description="Major facilitator superfamily (MFS) profile" evidence="8">
    <location>
        <begin position="165"/>
        <end position="583"/>
    </location>
</feature>
<dbReference type="InterPro" id="IPR044770">
    <property type="entry name" value="MFS_spinster-like"/>
</dbReference>
<feature type="transmembrane region" description="Helical" evidence="7">
    <location>
        <begin position="203"/>
        <end position="225"/>
    </location>
</feature>
<evidence type="ECO:0000256" key="1">
    <source>
        <dbReference type="ARBA" id="ARBA00004141"/>
    </source>
</evidence>
<dbReference type="Gene3D" id="1.20.1250.20">
    <property type="entry name" value="MFS general substrate transporter like domains"/>
    <property type="match status" value="1"/>
</dbReference>
<dbReference type="Proteomes" id="UP000601435">
    <property type="component" value="Unassembled WGS sequence"/>
</dbReference>
<dbReference type="Pfam" id="PF07690">
    <property type="entry name" value="MFS_1"/>
    <property type="match status" value="1"/>
</dbReference>
<dbReference type="InterPro" id="IPR011701">
    <property type="entry name" value="MFS"/>
</dbReference>
<evidence type="ECO:0000256" key="3">
    <source>
        <dbReference type="ARBA" id="ARBA00022692"/>
    </source>
</evidence>
<comment type="similarity">
    <text evidence="6">Belongs to the major facilitator superfamily. Spinster (TC 2.A.1.49) family.</text>
</comment>
<dbReference type="PANTHER" id="PTHR23505:SF52">
    <property type="entry name" value="MAJOR FACILITATOR SUPERFAMILY PROTEIN"/>
    <property type="match status" value="1"/>
</dbReference>
<evidence type="ECO:0000259" key="8">
    <source>
        <dbReference type="PROSITE" id="PS50850"/>
    </source>
</evidence>
<evidence type="ECO:0000313" key="9">
    <source>
        <dbReference type="EMBL" id="CAE7340798.1"/>
    </source>
</evidence>
<evidence type="ECO:0000256" key="4">
    <source>
        <dbReference type="ARBA" id="ARBA00022989"/>
    </source>
</evidence>
<dbReference type="GO" id="GO:0016020">
    <property type="term" value="C:membrane"/>
    <property type="evidence" value="ECO:0007669"/>
    <property type="project" value="UniProtKB-SubCell"/>
</dbReference>
<accession>A0A812PMJ2</accession>
<dbReference type="EMBL" id="CAJNJA010014363">
    <property type="protein sequence ID" value="CAE7340798.1"/>
    <property type="molecule type" value="Genomic_DNA"/>
</dbReference>
<keyword evidence="4 7" id="KW-1133">Transmembrane helix</keyword>
<comment type="caution">
    <text evidence="9">The sequence shown here is derived from an EMBL/GenBank/DDBJ whole genome shotgun (WGS) entry which is preliminary data.</text>
</comment>
<gene>
    <name evidence="9" type="ORF">SNEC2469_LOCUS8773</name>
</gene>
<organism evidence="9 10">
    <name type="scientific">Symbiodinium necroappetens</name>
    <dbReference type="NCBI Taxonomy" id="1628268"/>
    <lineage>
        <taxon>Eukaryota</taxon>
        <taxon>Sar</taxon>
        <taxon>Alveolata</taxon>
        <taxon>Dinophyceae</taxon>
        <taxon>Suessiales</taxon>
        <taxon>Symbiodiniaceae</taxon>
        <taxon>Symbiodinium</taxon>
    </lineage>
</organism>
<keyword evidence="2" id="KW-0813">Transport</keyword>
<dbReference type="InterPro" id="IPR020846">
    <property type="entry name" value="MFS_dom"/>
</dbReference>
<dbReference type="GO" id="GO:0022857">
    <property type="term" value="F:transmembrane transporter activity"/>
    <property type="evidence" value="ECO:0007669"/>
    <property type="project" value="InterPro"/>
</dbReference>
<reference evidence="9" key="1">
    <citation type="submission" date="2021-02" db="EMBL/GenBank/DDBJ databases">
        <authorList>
            <person name="Dougan E. K."/>
            <person name="Rhodes N."/>
            <person name="Thang M."/>
            <person name="Chan C."/>
        </authorList>
    </citation>
    <scope>NUCLEOTIDE SEQUENCE</scope>
</reference>
<evidence type="ECO:0000313" key="10">
    <source>
        <dbReference type="Proteomes" id="UP000601435"/>
    </source>
</evidence>
<comment type="subcellular location">
    <subcellularLocation>
        <location evidence="1">Membrane</location>
        <topology evidence="1">Multi-pass membrane protein</topology>
    </subcellularLocation>
</comment>
<evidence type="ECO:0000256" key="6">
    <source>
        <dbReference type="ARBA" id="ARBA00024338"/>
    </source>
</evidence>
<keyword evidence="3 7" id="KW-0812">Transmembrane</keyword>
<feature type="transmembrane region" description="Helical" evidence="7">
    <location>
        <begin position="237"/>
        <end position="256"/>
    </location>
</feature>
<sequence>MGIHGEQLAFHSGRILQDERIAMAIFTLPDAILLAMGQQQHVPDPPDGTIRYAWTWPSASSIRAMIGVAAPWQEKLLSAAGGRSGSFGKEKLEKLMHPPPAGARIAAAASSSLFVAGYARARKQAWWQETSCCITPGRYCCGKSGDNDHNDWSLASERVQVLALLLLACVANQACRALPFYLVDFAPDAQADRAMNQDLAFSSADYGLFATLGFTIPFTVASLWAGIAADSVDRFRLTAAAGICWSIATASMASAASYNMLLFQRALLGLFQAATNPAALSVISELFPDARATANSIFGLGIYVGGAVASLGAAVDEREGWRTACLDFGFVSALASLPLLFRSEASGPSKEGVRWPTDPFAQLKSKVVALPGEALSVITKSSEAVSAPSARWLLLASTLRFSAGFAILVWLPTAIRASFPNDVEQFAVINSLIKAFAGGASSLAGGVTADALRARGFGDQAAALFCGVTSLASAPLWYCTLGEGLSFETCMGFLLVEYLVAESWLGPAISALQGAVSVGQRGTAQGVFSSLTALGNGLPVVLGLLAPEDLARGLQVSVSVCYLLSGLSFLMASASLEEDPSAESTAYE</sequence>
<evidence type="ECO:0000256" key="5">
    <source>
        <dbReference type="ARBA" id="ARBA00023136"/>
    </source>
</evidence>
<evidence type="ECO:0000256" key="7">
    <source>
        <dbReference type="SAM" id="Phobius"/>
    </source>
</evidence>